<gene>
    <name evidence="1" type="ORF">MNB_SM-7-622</name>
</gene>
<organism evidence="1">
    <name type="scientific">hydrothermal vent metagenome</name>
    <dbReference type="NCBI Taxonomy" id="652676"/>
    <lineage>
        <taxon>unclassified sequences</taxon>
        <taxon>metagenomes</taxon>
        <taxon>ecological metagenomes</taxon>
    </lineage>
</organism>
<dbReference type="EMBL" id="FPHB01000019">
    <property type="protein sequence ID" value="SFV51784.1"/>
    <property type="molecule type" value="Genomic_DNA"/>
</dbReference>
<accession>A0A1W1BE19</accession>
<evidence type="ECO:0008006" key="2">
    <source>
        <dbReference type="Google" id="ProtNLM"/>
    </source>
</evidence>
<sequence>MQLNDWGLFLLVDKIGHKLYRYEDEAQLFNWFVFNKLGYATKVGIANGRVVTMYYSKRVIYSTPNFRFGKRRYYVLSHYNRGGLGTVYSYKQNYPHATKAFDLSLKRLPLLEPDYKTKELHFTHLGKRYKITYKYNKNLIDFFATYPQADYATFFNAPVDQMTYTSIAESLRNYINGKRAAEAMNFVLNFVQNAFVYETDQQQFGREKVMFAEETLFYKASDCEDRAILYSFLTKELFGVAVLGIKYPNHMATALHIPLDGDKVRIKGREFVVADPTYINANIGEAMPQFKGKMPEDFIVVSLKK</sequence>
<proteinExistence type="predicted"/>
<evidence type="ECO:0000313" key="1">
    <source>
        <dbReference type="EMBL" id="SFV51784.1"/>
    </source>
</evidence>
<name>A0A1W1BE19_9ZZZZ</name>
<protein>
    <recommendedName>
        <fullName evidence="2">Transglutaminase-like domain-containing protein</fullName>
    </recommendedName>
</protein>
<reference evidence="1" key="1">
    <citation type="submission" date="2016-10" db="EMBL/GenBank/DDBJ databases">
        <authorList>
            <person name="de Groot N.N."/>
        </authorList>
    </citation>
    <scope>NUCLEOTIDE SEQUENCE</scope>
</reference>
<dbReference type="Gene3D" id="3.10.620.30">
    <property type="match status" value="1"/>
</dbReference>
<dbReference type="AlphaFoldDB" id="A0A1W1BE19"/>